<feature type="compositionally biased region" description="Pro residues" evidence="1">
    <location>
        <begin position="221"/>
        <end position="233"/>
    </location>
</feature>
<dbReference type="EMBL" id="BMAR01000070">
    <property type="protein sequence ID" value="GFR52714.1"/>
    <property type="molecule type" value="Genomic_DNA"/>
</dbReference>
<feature type="compositionally biased region" description="Low complexity" evidence="1">
    <location>
        <begin position="522"/>
        <end position="565"/>
    </location>
</feature>
<accession>A0AAD3HSZ9</accession>
<sequence length="626" mass="65223">QELHSCFTWSTYQSIGPAYSIRQHRWFLFWNRTLAEPLAGSKPRIVCRQGTAITTWSEVAGCTAMCHATTTSQAGAPTLPGLERLRDRVDDWEAAMTVMTLTATTIAKSVGACTSTQDPVSSHLQPPTLHLTAAQLKPGRLFIVADLQGAYYTLLDLLATHKFDFRRDNLFHTGNLVAPPSRAATPPPPPPPPSAADPWGPQPQPSPCSPSHPTTPSSCYPAPPAEPPTPTPTPATSRRARNSASVLALVRRHGVRGPMGATDCLALLAAAASACGPVGSGSRSGSCNGRGSGWQQRLAATPGQPPAAAAARSQAAAAAAGEGVEGMCAERLMSPPPAPAQPAAAVSRPAAPAAAAAAGWKRSAPLLIRKPTRTGCPSPAYIASSLGGSSEEEEEQEEEEEDSSEEEEEGPLPPAPSPQGPSGPPAWRHSCPSTSTSSSSTCFSPSGLDDPALAQLLSLPGRLVLEPYGIALQHTHHPLSHPHHPHPHHPHPHHPHHLSQMEAPAVPPPPQPRYHTFYSHRAPPGSATATAASHSAVTPDTATSTGLAASSSSSSRTRSTTTTSSSGGGVLRCAVLPPLRELRARSAGFRAVVAAGRAPSRGELLLRVVEQPLSELDGGVKCDQTL</sequence>
<evidence type="ECO:0000313" key="3">
    <source>
        <dbReference type="Proteomes" id="UP001054857"/>
    </source>
</evidence>
<feature type="region of interest" description="Disordered" evidence="1">
    <location>
        <begin position="369"/>
        <end position="445"/>
    </location>
</feature>
<proteinExistence type="predicted"/>
<feature type="compositionally biased region" description="Acidic residues" evidence="1">
    <location>
        <begin position="390"/>
        <end position="410"/>
    </location>
</feature>
<name>A0AAD3HSZ9_9CHLO</name>
<protein>
    <submittedName>
        <fullName evidence="2">Uncharacterized protein</fullName>
    </submittedName>
</protein>
<evidence type="ECO:0000256" key="1">
    <source>
        <dbReference type="SAM" id="MobiDB-lite"/>
    </source>
</evidence>
<feature type="region of interest" description="Disordered" evidence="1">
    <location>
        <begin position="475"/>
        <end position="571"/>
    </location>
</feature>
<feature type="compositionally biased region" description="Pro residues" evidence="1">
    <location>
        <begin position="411"/>
        <end position="424"/>
    </location>
</feature>
<feature type="compositionally biased region" description="Low complexity" evidence="1">
    <location>
        <begin position="430"/>
        <end position="445"/>
    </location>
</feature>
<dbReference type="AlphaFoldDB" id="A0AAD3HSZ9"/>
<feature type="compositionally biased region" description="Basic residues" evidence="1">
    <location>
        <begin position="475"/>
        <end position="497"/>
    </location>
</feature>
<feature type="compositionally biased region" description="Low complexity" evidence="1">
    <location>
        <begin position="211"/>
        <end position="220"/>
    </location>
</feature>
<feature type="region of interest" description="Disordered" evidence="1">
    <location>
        <begin position="278"/>
        <end position="304"/>
    </location>
</feature>
<dbReference type="Proteomes" id="UP001054857">
    <property type="component" value="Unassembled WGS sequence"/>
</dbReference>
<feature type="non-terminal residue" evidence="2">
    <location>
        <position position="1"/>
    </location>
</feature>
<keyword evidence="3" id="KW-1185">Reference proteome</keyword>
<organism evidence="2 3">
    <name type="scientific">Astrephomene gubernaculifera</name>
    <dbReference type="NCBI Taxonomy" id="47775"/>
    <lineage>
        <taxon>Eukaryota</taxon>
        <taxon>Viridiplantae</taxon>
        <taxon>Chlorophyta</taxon>
        <taxon>core chlorophytes</taxon>
        <taxon>Chlorophyceae</taxon>
        <taxon>CS clade</taxon>
        <taxon>Chlamydomonadales</taxon>
        <taxon>Astrephomenaceae</taxon>
        <taxon>Astrephomene</taxon>
    </lineage>
</organism>
<comment type="caution">
    <text evidence="2">The sequence shown here is derived from an EMBL/GenBank/DDBJ whole genome shotgun (WGS) entry which is preliminary data.</text>
</comment>
<gene>
    <name evidence="2" type="ORF">Agub_g15263</name>
</gene>
<feature type="compositionally biased region" description="Pro residues" evidence="1">
    <location>
        <begin position="185"/>
        <end position="210"/>
    </location>
</feature>
<feature type="region of interest" description="Disordered" evidence="1">
    <location>
        <begin position="174"/>
        <end position="243"/>
    </location>
</feature>
<evidence type="ECO:0000313" key="2">
    <source>
        <dbReference type="EMBL" id="GFR52714.1"/>
    </source>
</evidence>
<reference evidence="2 3" key="1">
    <citation type="journal article" date="2021" name="Sci. Rep.">
        <title>Genome sequencing of the multicellular alga Astrephomene provides insights into convergent evolution of germ-soma differentiation.</title>
        <authorList>
            <person name="Yamashita S."/>
            <person name="Yamamoto K."/>
            <person name="Matsuzaki R."/>
            <person name="Suzuki S."/>
            <person name="Yamaguchi H."/>
            <person name="Hirooka S."/>
            <person name="Minakuchi Y."/>
            <person name="Miyagishima S."/>
            <person name="Kawachi M."/>
            <person name="Toyoda A."/>
            <person name="Nozaki H."/>
        </authorList>
    </citation>
    <scope>NUCLEOTIDE SEQUENCE [LARGE SCALE GENOMIC DNA]</scope>
    <source>
        <strain evidence="2 3">NIES-4017</strain>
    </source>
</reference>
<feature type="compositionally biased region" description="Low complexity" evidence="1">
    <location>
        <begin position="278"/>
        <end position="289"/>
    </location>
</feature>